<dbReference type="PANTHER" id="PTHR16840:SF3">
    <property type="entry name" value="GROWTH ARREST-SPECIFIC PROTEIN 1"/>
    <property type="match status" value="1"/>
</dbReference>
<reference evidence="9" key="1">
    <citation type="submission" date="2025-08" db="UniProtKB">
        <authorList>
            <consortium name="Ensembl"/>
        </authorList>
    </citation>
    <scope>IDENTIFICATION</scope>
</reference>
<dbReference type="AlphaFoldDB" id="A0A8C3ILM7"/>
<dbReference type="InterPro" id="IPR016017">
    <property type="entry name" value="GDNF/GAS1"/>
</dbReference>
<evidence type="ECO:0000313" key="10">
    <source>
        <dbReference type="Proteomes" id="UP000694380"/>
    </source>
</evidence>
<evidence type="ECO:0000256" key="6">
    <source>
        <dbReference type="SAM" id="MobiDB-lite"/>
    </source>
</evidence>
<dbReference type="SMART" id="SM00907">
    <property type="entry name" value="GDNF"/>
    <property type="match status" value="1"/>
</dbReference>
<keyword evidence="5" id="KW-0325">Glycoprotein</keyword>
<evidence type="ECO:0000259" key="8">
    <source>
        <dbReference type="SMART" id="SM00907"/>
    </source>
</evidence>
<evidence type="ECO:0000256" key="2">
    <source>
        <dbReference type="ARBA" id="ARBA00022475"/>
    </source>
</evidence>
<feature type="chain" id="PRO_5034769526" description="GDNF/GAS1 domain-containing protein" evidence="7">
    <location>
        <begin position="22"/>
        <end position="319"/>
    </location>
</feature>
<dbReference type="Ensembl" id="ENSCPBT00000040799.1">
    <property type="protein sequence ID" value="ENSCPBP00000034767.1"/>
    <property type="gene ID" value="ENSCPBG00000024250.1"/>
</dbReference>
<keyword evidence="2" id="KW-1003">Cell membrane</keyword>
<evidence type="ECO:0000256" key="7">
    <source>
        <dbReference type="SAM" id="SignalP"/>
    </source>
</evidence>
<dbReference type="GO" id="GO:0005886">
    <property type="term" value="C:plasma membrane"/>
    <property type="evidence" value="ECO:0007669"/>
    <property type="project" value="UniProtKB-SubCell"/>
</dbReference>
<sequence length="319" mass="33572">MPCAILAYIFAFLLFDRSSSCTDASPHTAIRSSVSRLVHAILGGLHGHLCLRWRRKSWGAARSMWLFLPLLLCWGRAGGGAPGEPCWEALLRCQDEPDCGSAYSQSQAACEPVLAGAGGEEPPRRLPQPLHRGAGAAEPQPERPGPGALRVRAGRALPPAEGGHRALPAPALPQRPGLHGRPLPLSAGARLPGAAGRLLGPLRAALQRAALHGRLPGRHGAAAGRAGGPALERCVCDGPERPFCQVLKANMGRLCSGPPAEPGPDEDYRDEERLLREEDEGPGAGGAWVRSGGRSRDAPAWRALALGALPLGLRLLSWP</sequence>
<dbReference type="PANTHER" id="PTHR16840">
    <property type="entry name" value="GROWTH ARREST-SPECIFIC PROTEIN 1"/>
    <property type="match status" value="1"/>
</dbReference>
<feature type="domain" description="GDNF/GAS1" evidence="8">
    <location>
        <begin position="86"/>
        <end position="255"/>
    </location>
</feature>
<comment type="subcellular location">
    <subcellularLocation>
        <location evidence="1">Cell membrane</location>
    </subcellularLocation>
</comment>
<evidence type="ECO:0000256" key="4">
    <source>
        <dbReference type="ARBA" id="ARBA00023136"/>
    </source>
</evidence>
<evidence type="ECO:0000256" key="5">
    <source>
        <dbReference type="ARBA" id="ARBA00023180"/>
    </source>
</evidence>
<feature type="signal peptide" evidence="7">
    <location>
        <begin position="1"/>
        <end position="21"/>
    </location>
</feature>
<reference evidence="9" key="2">
    <citation type="submission" date="2025-09" db="UniProtKB">
        <authorList>
            <consortium name="Ensembl"/>
        </authorList>
    </citation>
    <scope>IDENTIFICATION</scope>
</reference>
<dbReference type="Proteomes" id="UP000694380">
    <property type="component" value="Unplaced"/>
</dbReference>
<dbReference type="GO" id="GO:0051726">
    <property type="term" value="P:regulation of cell cycle"/>
    <property type="evidence" value="ECO:0007669"/>
    <property type="project" value="InterPro"/>
</dbReference>
<keyword evidence="10" id="KW-1185">Reference proteome</keyword>
<evidence type="ECO:0000313" key="9">
    <source>
        <dbReference type="Ensembl" id="ENSCPBP00000034767.1"/>
    </source>
</evidence>
<proteinExistence type="predicted"/>
<evidence type="ECO:0000256" key="3">
    <source>
        <dbReference type="ARBA" id="ARBA00022729"/>
    </source>
</evidence>
<organism evidence="9 10">
    <name type="scientific">Chrysemys picta bellii</name>
    <name type="common">Western painted turtle</name>
    <name type="synonym">Emys bellii</name>
    <dbReference type="NCBI Taxonomy" id="8478"/>
    <lineage>
        <taxon>Eukaryota</taxon>
        <taxon>Metazoa</taxon>
        <taxon>Chordata</taxon>
        <taxon>Craniata</taxon>
        <taxon>Vertebrata</taxon>
        <taxon>Euteleostomi</taxon>
        <taxon>Archelosauria</taxon>
        <taxon>Testudinata</taxon>
        <taxon>Testudines</taxon>
        <taxon>Cryptodira</taxon>
        <taxon>Durocryptodira</taxon>
        <taxon>Testudinoidea</taxon>
        <taxon>Emydidae</taxon>
        <taxon>Chrysemys</taxon>
    </lineage>
</organism>
<keyword evidence="3 7" id="KW-0732">Signal</keyword>
<keyword evidence="4" id="KW-0472">Membrane</keyword>
<protein>
    <recommendedName>
        <fullName evidence="8">GDNF/GAS1 domain-containing protein</fullName>
    </recommendedName>
</protein>
<dbReference type="OMA" id="WQAIMNC"/>
<feature type="region of interest" description="Disordered" evidence="6">
    <location>
        <begin position="115"/>
        <end position="185"/>
    </location>
</feature>
<dbReference type="InterPro" id="IPR039596">
    <property type="entry name" value="GAS1"/>
</dbReference>
<accession>A0A8C3ILM7</accession>
<name>A0A8C3ILM7_CHRPI</name>
<evidence type="ECO:0000256" key="1">
    <source>
        <dbReference type="ARBA" id="ARBA00004236"/>
    </source>
</evidence>
<feature type="region of interest" description="Disordered" evidence="6">
    <location>
        <begin position="275"/>
        <end position="294"/>
    </location>
</feature>